<gene>
    <name evidence="6" type="ORF">OBBRIDRAFT_788542</name>
</gene>
<reference evidence="6 7" key="1">
    <citation type="submission" date="2016-07" db="EMBL/GenBank/DDBJ databases">
        <title>Draft genome of the white-rot fungus Obba rivulosa 3A-2.</title>
        <authorList>
            <consortium name="DOE Joint Genome Institute"/>
            <person name="Miettinen O."/>
            <person name="Riley R."/>
            <person name="Acob R."/>
            <person name="Barry K."/>
            <person name="Cullen D."/>
            <person name="De Vries R."/>
            <person name="Hainaut M."/>
            <person name="Hatakka A."/>
            <person name="Henrissat B."/>
            <person name="Hilden K."/>
            <person name="Kuo R."/>
            <person name="Labutti K."/>
            <person name="Lipzen A."/>
            <person name="Makela M.R."/>
            <person name="Sandor L."/>
            <person name="Spatafora J.W."/>
            <person name="Grigoriev I.V."/>
            <person name="Hibbett D.S."/>
        </authorList>
    </citation>
    <scope>NUCLEOTIDE SEQUENCE [LARGE SCALE GENOMIC DNA]</scope>
    <source>
        <strain evidence="6 7">3A-2</strain>
    </source>
</reference>
<dbReference type="Gene3D" id="1.10.340.30">
    <property type="entry name" value="Hypothetical protein, domain 2"/>
    <property type="match status" value="1"/>
</dbReference>
<dbReference type="GO" id="GO:0006285">
    <property type="term" value="P:base-excision repair, AP site formation"/>
    <property type="evidence" value="ECO:0007669"/>
    <property type="project" value="UniProtKB-ARBA"/>
</dbReference>
<keyword evidence="2" id="KW-0227">DNA damage</keyword>
<proteinExistence type="inferred from homology"/>
<dbReference type="GO" id="GO:0008725">
    <property type="term" value="F:DNA-3-methyladenine glycosylase activity"/>
    <property type="evidence" value="ECO:0007669"/>
    <property type="project" value="TreeGrafter"/>
</dbReference>
<accession>A0A8E2DSM6</accession>
<feature type="domain" description="HhH-GPD" evidence="5">
    <location>
        <begin position="138"/>
        <end position="306"/>
    </location>
</feature>
<organism evidence="6 7">
    <name type="scientific">Obba rivulosa</name>
    <dbReference type="NCBI Taxonomy" id="1052685"/>
    <lineage>
        <taxon>Eukaryota</taxon>
        <taxon>Fungi</taxon>
        <taxon>Dikarya</taxon>
        <taxon>Basidiomycota</taxon>
        <taxon>Agaricomycotina</taxon>
        <taxon>Agaricomycetes</taxon>
        <taxon>Polyporales</taxon>
        <taxon>Gelatoporiaceae</taxon>
        <taxon>Obba</taxon>
    </lineage>
</organism>
<evidence type="ECO:0000313" key="6">
    <source>
        <dbReference type="EMBL" id="OCH95080.1"/>
    </source>
</evidence>
<feature type="compositionally biased region" description="Low complexity" evidence="4">
    <location>
        <begin position="60"/>
        <end position="73"/>
    </location>
</feature>
<feature type="compositionally biased region" description="Acidic residues" evidence="4">
    <location>
        <begin position="295"/>
        <end position="306"/>
    </location>
</feature>
<dbReference type="Gene3D" id="1.10.1670.40">
    <property type="match status" value="2"/>
</dbReference>
<dbReference type="GO" id="GO:0043916">
    <property type="term" value="F:DNA-7-methylguanine glycosylase activity"/>
    <property type="evidence" value="ECO:0007669"/>
    <property type="project" value="TreeGrafter"/>
</dbReference>
<evidence type="ECO:0000256" key="3">
    <source>
        <dbReference type="ARBA" id="ARBA00023204"/>
    </source>
</evidence>
<evidence type="ECO:0000256" key="4">
    <source>
        <dbReference type="SAM" id="MobiDB-lite"/>
    </source>
</evidence>
<dbReference type="GO" id="GO:0006307">
    <property type="term" value="P:DNA alkylation repair"/>
    <property type="evidence" value="ECO:0007669"/>
    <property type="project" value="TreeGrafter"/>
</dbReference>
<dbReference type="SMART" id="SM00478">
    <property type="entry name" value="ENDO3c"/>
    <property type="match status" value="1"/>
</dbReference>
<dbReference type="GO" id="GO:0032131">
    <property type="term" value="F:alkylated DNA binding"/>
    <property type="evidence" value="ECO:0007669"/>
    <property type="project" value="TreeGrafter"/>
</dbReference>
<dbReference type="SUPFAM" id="SSF48150">
    <property type="entry name" value="DNA-glycosylase"/>
    <property type="match status" value="1"/>
</dbReference>
<dbReference type="PANTHER" id="PTHR43003:SF5">
    <property type="entry name" value="DNA-3-METHYLADENINE GLYCOSYLASE"/>
    <property type="match status" value="1"/>
</dbReference>
<dbReference type="InterPro" id="IPR011257">
    <property type="entry name" value="DNA_glycosylase"/>
</dbReference>
<dbReference type="InterPro" id="IPR051912">
    <property type="entry name" value="Alkylbase_DNA_Glycosylase/TA"/>
</dbReference>
<feature type="compositionally biased region" description="Low complexity" evidence="4">
    <location>
        <begin position="1"/>
        <end position="18"/>
    </location>
</feature>
<dbReference type="Pfam" id="PF00730">
    <property type="entry name" value="HhH-GPD"/>
    <property type="match status" value="1"/>
</dbReference>
<dbReference type="Proteomes" id="UP000250043">
    <property type="component" value="Unassembled WGS sequence"/>
</dbReference>
<dbReference type="InterPro" id="IPR003265">
    <property type="entry name" value="HhH-GPD_domain"/>
</dbReference>
<comment type="similarity">
    <text evidence="1">Belongs to the alkylbase DNA glycosidase AlkA family.</text>
</comment>
<sequence length="435" mass="47204">MPVTRSATRAATATSVPAQADVAETGKANGRASKRKETDADAPAPVKKSRKKTTAKAEDAAAAPAPAQAAATPVLPPIPPGEPAAFVPAVLTFSFEDAKKHLIDVDRRFEDVFARMKCRPFEHLERVDPFRTLTDSILGQQISWLAARSIRHRFIRLFDPSLPEKPVDYHAIDFFPTAHQVASMDIATLRTAGLSGRKAEYVQDLATRFADGRLSTQKLLEANDTELYKMLIEVRGIGRWTVDMFAIFSLRRPDILPVGDLGVQRGVLRWFLALHDPSYLVAISPKKLPKPPSGEQEEETNSEAEESVPAPAGPARALSPDASSTLPAPEVPSTPAKGKGKRATDDEPAAAMPTPFTPSINKTLNMYAGGAVNAPPPPPLPEGLTPGALRSRLDGKKKIKGALLTPQEMEGLTEPWRPYRSLGVYYMWALAEESK</sequence>
<dbReference type="GO" id="GO:0005634">
    <property type="term" value="C:nucleus"/>
    <property type="evidence" value="ECO:0007669"/>
    <property type="project" value="TreeGrafter"/>
</dbReference>
<evidence type="ECO:0000256" key="2">
    <source>
        <dbReference type="ARBA" id="ARBA00022763"/>
    </source>
</evidence>
<dbReference type="EMBL" id="KV722338">
    <property type="protein sequence ID" value="OCH95080.1"/>
    <property type="molecule type" value="Genomic_DNA"/>
</dbReference>
<name>A0A8E2DSM6_9APHY</name>
<dbReference type="CDD" id="cd00056">
    <property type="entry name" value="ENDO3c"/>
    <property type="match status" value="1"/>
</dbReference>
<evidence type="ECO:0000313" key="7">
    <source>
        <dbReference type="Proteomes" id="UP000250043"/>
    </source>
</evidence>
<dbReference type="OrthoDB" id="415889at2759"/>
<dbReference type="GO" id="GO:0032993">
    <property type="term" value="C:protein-DNA complex"/>
    <property type="evidence" value="ECO:0007669"/>
    <property type="project" value="TreeGrafter"/>
</dbReference>
<dbReference type="AlphaFoldDB" id="A0A8E2DSM6"/>
<dbReference type="FunFam" id="1.10.340.30:FF:000004">
    <property type="entry name" value="DNA-3-methyladenine glycosylase II"/>
    <property type="match status" value="1"/>
</dbReference>
<evidence type="ECO:0000256" key="1">
    <source>
        <dbReference type="ARBA" id="ARBA00010817"/>
    </source>
</evidence>
<evidence type="ECO:0000259" key="5">
    <source>
        <dbReference type="SMART" id="SM00478"/>
    </source>
</evidence>
<protein>
    <submittedName>
        <fullName evidence="6">DNA glycosylase</fullName>
    </submittedName>
</protein>
<dbReference type="PANTHER" id="PTHR43003">
    <property type="entry name" value="DNA-3-METHYLADENINE GLYCOSYLASE"/>
    <property type="match status" value="1"/>
</dbReference>
<keyword evidence="7" id="KW-1185">Reference proteome</keyword>
<feature type="region of interest" description="Disordered" evidence="4">
    <location>
        <begin position="1"/>
        <end position="76"/>
    </location>
</feature>
<keyword evidence="3" id="KW-0234">DNA repair</keyword>
<feature type="region of interest" description="Disordered" evidence="4">
    <location>
        <begin position="283"/>
        <end position="393"/>
    </location>
</feature>